<organism evidence="1 2">
    <name type="scientific">Spizellomyces punctatus (strain DAOM BR117)</name>
    <dbReference type="NCBI Taxonomy" id="645134"/>
    <lineage>
        <taxon>Eukaryota</taxon>
        <taxon>Fungi</taxon>
        <taxon>Fungi incertae sedis</taxon>
        <taxon>Chytridiomycota</taxon>
        <taxon>Chytridiomycota incertae sedis</taxon>
        <taxon>Chytridiomycetes</taxon>
        <taxon>Spizellomycetales</taxon>
        <taxon>Spizellomycetaceae</taxon>
        <taxon>Spizellomyces</taxon>
    </lineage>
</organism>
<proteinExistence type="predicted"/>
<protein>
    <submittedName>
        <fullName evidence="1">Uncharacterized protein</fullName>
    </submittedName>
</protein>
<dbReference type="GeneID" id="27691925"/>
<dbReference type="AlphaFoldDB" id="A0A0L0H4E6"/>
<name>A0A0L0H4E6_SPIPD</name>
<dbReference type="VEuPathDB" id="FungiDB:SPPG_08791"/>
<gene>
    <name evidence="1" type="ORF">SPPG_08791</name>
</gene>
<sequence>MDCSSTARENREGNKGACSCLAPTKVRNRIGVGTSEDLQSPPVQPPNWCRILFFQPTHLEWKKKSGWVAVKRAQGLPKGRPKVEPIARLSWRLRDPSSPHSNVVYFRNHENSPYCLLDAKKSAQPTSRGRQQVPSQVNPQTKVVVENGVANVVMAPHWCEWEERERALKASLNSRKKI</sequence>
<dbReference type="EMBL" id="KQ257476">
    <property type="protein sequence ID" value="KNC95796.1"/>
    <property type="molecule type" value="Genomic_DNA"/>
</dbReference>
<dbReference type="RefSeq" id="XP_016603836.1">
    <property type="nucleotide sequence ID" value="XM_016756938.1"/>
</dbReference>
<dbReference type="InParanoid" id="A0A0L0H4E6"/>
<evidence type="ECO:0000313" key="1">
    <source>
        <dbReference type="EMBL" id="KNC95796.1"/>
    </source>
</evidence>
<keyword evidence="2" id="KW-1185">Reference proteome</keyword>
<reference evidence="1 2" key="1">
    <citation type="submission" date="2009-08" db="EMBL/GenBank/DDBJ databases">
        <title>The Genome Sequence of Spizellomyces punctatus strain DAOM BR117.</title>
        <authorList>
            <consortium name="The Broad Institute Genome Sequencing Platform"/>
            <person name="Russ C."/>
            <person name="Cuomo C."/>
            <person name="Shea T."/>
            <person name="Young S.K."/>
            <person name="Zeng Q."/>
            <person name="Koehrsen M."/>
            <person name="Haas B."/>
            <person name="Borodovsky M."/>
            <person name="Guigo R."/>
            <person name="Alvarado L."/>
            <person name="Berlin A."/>
            <person name="Bochicchio J."/>
            <person name="Borenstein D."/>
            <person name="Chapman S."/>
            <person name="Chen Z."/>
            <person name="Engels R."/>
            <person name="Freedman E."/>
            <person name="Gellesch M."/>
            <person name="Goldberg J."/>
            <person name="Griggs A."/>
            <person name="Gujja S."/>
            <person name="Heiman D."/>
            <person name="Hepburn T."/>
            <person name="Howarth C."/>
            <person name="Jen D."/>
            <person name="Larson L."/>
            <person name="Lewis B."/>
            <person name="Mehta T."/>
            <person name="Park D."/>
            <person name="Pearson M."/>
            <person name="Roberts A."/>
            <person name="Saif S."/>
            <person name="Shenoy N."/>
            <person name="Sisk P."/>
            <person name="Stolte C."/>
            <person name="Sykes S."/>
            <person name="Thomson T."/>
            <person name="Walk T."/>
            <person name="White J."/>
            <person name="Yandava C."/>
            <person name="Burger G."/>
            <person name="Gray M.W."/>
            <person name="Holland P.W.H."/>
            <person name="King N."/>
            <person name="Lang F.B.F."/>
            <person name="Roger A.J."/>
            <person name="Ruiz-Trillo I."/>
            <person name="Lander E."/>
            <person name="Nusbaum C."/>
        </authorList>
    </citation>
    <scope>NUCLEOTIDE SEQUENCE [LARGE SCALE GENOMIC DNA]</scope>
    <source>
        <strain evidence="1 2">DAOM BR117</strain>
    </source>
</reference>
<evidence type="ECO:0000313" key="2">
    <source>
        <dbReference type="Proteomes" id="UP000053201"/>
    </source>
</evidence>
<dbReference type="Proteomes" id="UP000053201">
    <property type="component" value="Unassembled WGS sequence"/>
</dbReference>
<accession>A0A0L0H4E6</accession>